<feature type="compositionally biased region" description="Basic and acidic residues" evidence="1">
    <location>
        <begin position="90"/>
        <end position="113"/>
    </location>
</feature>
<reference evidence="2 3" key="1">
    <citation type="journal article" date="2016" name="Genome Announc.">
        <title>Genome Sequence of Madurella mycetomatis mm55, Isolated from a Human Mycetoma Case in Sudan.</title>
        <authorList>
            <person name="Smit S."/>
            <person name="Derks M.F."/>
            <person name="Bervoets S."/>
            <person name="Fahal A."/>
            <person name="van Leeuwen W."/>
            <person name="van Belkum A."/>
            <person name="van de Sande W.W."/>
        </authorList>
    </citation>
    <scope>NUCLEOTIDE SEQUENCE [LARGE SCALE GENOMIC DNA]</scope>
    <source>
        <strain evidence="3">mm55</strain>
    </source>
</reference>
<keyword evidence="3" id="KW-1185">Reference proteome</keyword>
<feature type="region of interest" description="Disordered" evidence="1">
    <location>
        <begin position="202"/>
        <end position="323"/>
    </location>
</feature>
<comment type="caution">
    <text evidence="2">The sequence shown here is derived from an EMBL/GenBank/DDBJ whole genome shotgun (WGS) entry which is preliminary data.</text>
</comment>
<organism evidence="2 3">
    <name type="scientific">Madurella mycetomatis</name>
    <dbReference type="NCBI Taxonomy" id="100816"/>
    <lineage>
        <taxon>Eukaryota</taxon>
        <taxon>Fungi</taxon>
        <taxon>Dikarya</taxon>
        <taxon>Ascomycota</taxon>
        <taxon>Pezizomycotina</taxon>
        <taxon>Sordariomycetes</taxon>
        <taxon>Sordariomycetidae</taxon>
        <taxon>Sordariales</taxon>
        <taxon>Sordariales incertae sedis</taxon>
        <taxon>Madurella</taxon>
    </lineage>
</organism>
<dbReference type="VEuPathDB" id="FungiDB:MMYC01_206901"/>
<accession>A0A175W1G2</accession>
<evidence type="ECO:0000256" key="1">
    <source>
        <dbReference type="SAM" id="MobiDB-lite"/>
    </source>
</evidence>
<gene>
    <name evidence="2" type="ORF">MMYC01_206901</name>
</gene>
<feature type="region of interest" description="Disordered" evidence="1">
    <location>
        <begin position="1"/>
        <end position="113"/>
    </location>
</feature>
<feature type="compositionally biased region" description="Basic and acidic residues" evidence="1">
    <location>
        <begin position="267"/>
        <end position="281"/>
    </location>
</feature>
<feature type="compositionally biased region" description="Low complexity" evidence="1">
    <location>
        <begin position="7"/>
        <end position="23"/>
    </location>
</feature>
<name>A0A175W1G2_9PEZI</name>
<proteinExistence type="predicted"/>
<evidence type="ECO:0000313" key="2">
    <source>
        <dbReference type="EMBL" id="KXX77375.1"/>
    </source>
</evidence>
<sequence>MALADVLTASGTGTGTTRRLGASLFTLFGSPRIAGDREGVGGLGYPPPSRQHSPPQAGPDTAAAAAAARYVARCQPQQPLPEARNVSRCSGKEPDHQPQNDDDDPKVRARKAEQAARIILASCHTGESVKKRGELGESVAAEMNCEANGSEGQDPVSRRRGGLQALSSGWLALGKGGKDHLSKRAKTRKALSSIFTRRLGLDKSKGRDPAECTGQSSDEILGAAEQPKPISPRSVPGQSGRIGENSPRHLNHAVASAVLGDGGANEEDNRGEEQEERHDGMVVDAPFWFDDVHGNGTKGKGKTVCKNPGSEPKIPYETRRRSH</sequence>
<feature type="compositionally biased region" description="Basic and acidic residues" evidence="1">
    <location>
        <begin position="314"/>
        <end position="323"/>
    </location>
</feature>
<dbReference type="Proteomes" id="UP000078237">
    <property type="component" value="Unassembled WGS sequence"/>
</dbReference>
<protein>
    <submittedName>
        <fullName evidence="2">Uncharacterized protein</fullName>
    </submittedName>
</protein>
<dbReference type="AlphaFoldDB" id="A0A175W1G2"/>
<dbReference type="EMBL" id="LCTW02000164">
    <property type="protein sequence ID" value="KXX77375.1"/>
    <property type="molecule type" value="Genomic_DNA"/>
</dbReference>
<evidence type="ECO:0000313" key="3">
    <source>
        <dbReference type="Proteomes" id="UP000078237"/>
    </source>
</evidence>